<dbReference type="GO" id="GO:0044183">
    <property type="term" value="F:protein folding chaperone"/>
    <property type="evidence" value="ECO:0007669"/>
    <property type="project" value="TreeGrafter"/>
</dbReference>
<comment type="caution">
    <text evidence="4">The sequence shown here is derived from an EMBL/GenBank/DDBJ whole genome shotgun (WGS) entry which is preliminary data.</text>
</comment>
<dbReference type="EMBL" id="CCBN010000007">
    <property type="protein sequence ID" value="CDO54438.1"/>
    <property type="molecule type" value="Genomic_DNA"/>
</dbReference>
<dbReference type="AlphaFoldDB" id="A0A0J9XB75"/>
<dbReference type="GO" id="GO:0016272">
    <property type="term" value="C:prefoldin complex"/>
    <property type="evidence" value="ECO:0007669"/>
    <property type="project" value="InterPro"/>
</dbReference>
<organism evidence="4 5">
    <name type="scientific">Geotrichum candidum</name>
    <name type="common">Oospora lactis</name>
    <name type="synonym">Dipodascus geotrichum</name>
    <dbReference type="NCBI Taxonomy" id="1173061"/>
    <lineage>
        <taxon>Eukaryota</taxon>
        <taxon>Fungi</taxon>
        <taxon>Dikarya</taxon>
        <taxon>Ascomycota</taxon>
        <taxon>Saccharomycotina</taxon>
        <taxon>Dipodascomycetes</taxon>
        <taxon>Dipodascales</taxon>
        <taxon>Dipodascaceae</taxon>
        <taxon>Geotrichum</taxon>
    </lineage>
</organism>
<name>A0A0J9XB75_GEOCN</name>
<dbReference type="Proteomes" id="UP000242525">
    <property type="component" value="Unassembled WGS sequence"/>
</dbReference>
<keyword evidence="5" id="KW-1185">Reference proteome</keyword>
<dbReference type="STRING" id="1173061.A0A0J9XB75"/>
<accession>A0A0J9XB75</accession>
<evidence type="ECO:0000313" key="4">
    <source>
        <dbReference type="EMBL" id="CDO54438.1"/>
    </source>
</evidence>
<proteinExistence type="inferred from homology"/>
<evidence type="ECO:0000313" key="5">
    <source>
        <dbReference type="Proteomes" id="UP000242525"/>
    </source>
</evidence>
<evidence type="ECO:0000256" key="3">
    <source>
        <dbReference type="SAM" id="Coils"/>
    </source>
</evidence>
<feature type="coiled-coil region" evidence="3">
    <location>
        <begin position="72"/>
        <end position="99"/>
    </location>
</feature>
<evidence type="ECO:0000256" key="1">
    <source>
        <dbReference type="ARBA" id="ARBA00008045"/>
    </source>
</evidence>
<dbReference type="PANTHER" id="PTHR20903:SF0">
    <property type="entry name" value="PREFOLDIN SUBUNIT 1"/>
    <property type="match status" value="1"/>
</dbReference>
<dbReference type="Gene3D" id="1.10.287.370">
    <property type="match status" value="1"/>
</dbReference>
<dbReference type="Pfam" id="PF01920">
    <property type="entry name" value="Prefoldin_2"/>
    <property type="match status" value="1"/>
</dbReference>
<reference evidence="4" key="1">
    <citation type="submission" date="2014-03" db="EMBL/GenBank/DDBJ databases">
        <authorList>
            <person name="Casaregola S."/>
        </authorList>
    </citation>
    <scope>NUCLEOTIDE SEQUENCE [LARGE SCALE GENOMIC DNA]</scope>
    <source>
        <strain evidence="4">CLIB 918</strain>
    </source>
</reference>
<comment type="similarity">
    <text evidence="1">Belongs to the prefoldin subunit beta family.</text>
</comment>
<protein>
    <submittedName>
        <fullName evidence="4">Similar to Saccharomyces cerevisiae YJL179W PFD1 Subunit of heterohexameric prefoldin</fullName>
    </submittedName>
</protein>
<dbReference type="InterPro" id="IPR009053">
    <property type="entry name" value="Prefoldin"/>
</dbReference>
<dbReference type="GO" id="GO:0051082">
    <property type="term" value="F:unfolded protein binding"/>
    <property type="evidence" value="ECO:0007669"/>
    <property type="project" value="InterPro"/>
</dbReference>
<dbReference type="InterPro" id="IPR002777">
    <property type="entry name" value="PFD_beta-like"/>
</dbReference>
<evidence type="ECO:0000256" key="2">
    <source>
        <dbReference type="ARBA" id="ARBA00023186"/>
    </source>
</evidence>
<keyword evidence="3" id="KW-0175">Coiled coil</keyword>
<dbReference type="SUPFAM" id="SSF46579">
    <property type="entry name" value="Prefoldin"/>
    <property type="match status" value="1"/>
</dbReference>
<dbReference type="OrthoDB" id="2015447at2759"/>
<dbReference type="PANTHER" id="PTHR20903">
    <property type="entry name" value="PREFOLDIN SUBUNIT 1-RELATED"/>
    <property type="match status" value="1"/>
</dbReference>
<sequence>MSISNEALQKTLMEMQVRAMNTSTELNSVNAQESALNRKIRLSEATENELKEVNGNDLDARVWQGIGKMFLASTVKDQIEQLERERKDYKEQITALGKKKLYLETTLKNVSNALNEMNIKQ</sequence>
<keyword evidence="2" id="KW-0143">Chaperone</keyword>
<gene>
    <name evidence="4" type="ORF">BN980_GECA07s04740g</name>
</gene>
<dbReference type="GO" id="GO:0005737">
    <property type="term" value="C:cytoplasm"/>
    <property type="evidence" value="ECO:0007669"/>
    <property type="project" value="TreeGrafter"/>
</dbReference>